<feature type="signal peptide" evidence="1">
    <location>
        <begin position="1"/>
        <end position="27"/>
    </location>
</feature>
<name>A0A9P9JTC8_FUSSL</name>
<comment type="caution">
    <text evidence="2">The sequence shown here is derived from an EMBL/GenBank/DDBJ whole genome shotgun (WGS) entry which is preliminary data.</text>
</comment>
<gene>
    <name evidence="2" type="ORF">B0J15DRAFT_505061</name>
</gene>
<evidence type="ECO:0000313" key="3">
    <source>
        <dbReference type="Proteomes" id="UP000736672"/>
    </source>
</evidence>
<organism evidence="2 3">
    <name type="scientific">Fusarium solani</name>
    <name type="common">Filamentous fungus</name>
    <dbReference type="NCBI Taxonomy" id="169388"/>
    <lineage>
        <taxon>Eukaryota</taxon>
        <taxon>Fungi</taxon>
        <taxon>Dikarya</taxon>
        <taxon>Ascomycota</taxon>
        <taxon>Pezizomycotina</taxon>
        <taxon>Sordariomycetes</taxon>
        <taxon>Hypocreomycetidae</taxon>
        <taxon>Hypocreales</taxon>
        <taxon>Nectriaceae</taxon>
        <taxon>Fusarium</taxon>
        <taxon>Fusarium solani species complex</taxon>
    </lineage>
</organism>
<keyword evidence="1" id="KW-0732">Signal</keyword>
<proteinExistence type="predicted"/>
<reference evidence="2" key="1">
    <citation type="journal article" date="2021" name="Nat. Commun.">
        <title>Genetic determinants of endophytism in the Arabidopsis root mycobiome.</title>
        <authorList>
            <person name="Mesny F."/>
            <person name="Miyauchi S."/>
            <person name="Thiergart T."/>
            <person name="Pickel B."/>
            <person name="Atanasova L."/>
            <person name="Karlsson M."/>
            <person name="Huettel B."/>
            <person name="Barry K.W."/>
            <person name="Haridas S."/>
            <person name="Chen C."/>
            <person name="Bauer D."/>
            <person name="Andreopoulos W."/>
            <person name="Pangilinan J."/>
            <person name="LaButti K."/>
            <person name="Riley R."/>
            <person name="Lipzen A."/>
            <person name="Clum A."/>
            <person name="Drula E."/>
            <person name="Henrissat B."/>
            <person name="Kohler A."/>
            <person name="Grigoriev I.V."/>
            <person name="Martin F.M."/>
            <person name="Hacquard S."/>
        </authorList>
    </citation>
    <scope>NUCLEOTIDE SEQUENCE</scope>
    <source>
        <strain evidence="2">FSSC 5 MPI-SDFR-AT-0091</strain>
    </source>
</reference>
<dbReference type="AlphaFoldDB" id="A0A9P9JTC8"/>
<dbReference type="Proteomes" id="UP000736672">
    <property type="component" value="Unassembled WGS sequence"/>
</dbReference>
<accession>A0A9P9JTC8</accession>
<evidence type="ECO:0008006" key="4">
    <source>
        <dbReference type="Google" id="ProtNLM"/>
    </source>
</evidence>
<evidence type="ECO:0000313" key="2">
    <source>
        <dbReference type="EMBL" id="KAH7232586.1"/>
    </source>
</evidence>
<sequence>MGSVASRQAIRWCWSALWFALDGNLGAEIWRRLIDVAVIVKTIVSGWQETVEMRPDVSCFTPSIAVIECH</sequence>
<protein>
    <recommendedName>
        <fullName evidence="4">Secreted protein</fullName>
    </recommendedName>
</protein>
<keyword evidence="3" id="KW-1185">Reference proteome</keyword>
<dbReference type="EMBL" id="JAGTJS010000028">
    <property type="protein sequence ID" value="KAH7232586.1"/>
    <property type="molecule type" value="Genomic_DNA"/>
</dbReference>
<evidence type="ECO:0000256" key="1">
    <source>
        <dbReference type="SAM" id="SignalP"/>
    </source>
</evidence>
<feature type="chain" id="PRO_5040488932" description="Secreted protein" evidence="1">
    <location>
        <begin position="28"/>
        <end position="70"/>
    </location>
</feature>